<proteinExistence type="predicted"/>
<accession>A0AAD3CEF4</accession>
<keyword evidence="3" id="KW-1185">Reference proteome</keyword>
<dbReference type="EMBL" id="BLLK01000020">
    <property type="protein sequence ID" value="GFH44607.1"/>
    <property type="molecule type" value="Genomic_DNA"/>
</dbReference>
<reference evidence="2 3" key="1">
    <citation type="journal article" date="2021" name="Sci. Rep.">
        <title>The genome of the diatom Chaetoceros tenuissimus carries an ancient integrated fragment of an extant virus.</title>
        <authorList>
            <person name="Hongo Y."/>
            <person name="Kimura K."/>
            <person name="Takaki Y."/>
            <person name="Yoshida Y."/>
            <person name="Baba S."/>
            <person name="Kobayashi G."/>
            <person name="Nagasaki K."/>
            <person name="Hano T."/>
            <person name="Tomaru Y."/>
        </authorList>
    </citation>
    <scope>NUCLEOTIDE SEQUENCE [LARGE SCALE GENOMIC DNA]</scope>
    <source>
        <strain evidence="2 3">NIES-3715</strain>
    </source>
</reference>
<feature type="transmembrane region" description="Helical" evidence="1">
    <location>
        <begin position="228"/>
        <end position="251"/>
    </location>
</feature>
<evidence type="ECO:0000256" key="1">
    <source>
        <dbReference type="SAM" id="Phobius"/>
    </source>
</evidence>
<comment type="caution">
    <text evidence="2">The sequence shown here is derived from an EMBL/GenBank/DDBJ whole genome shotgun (WGS) entry which is preliminary data.</text>
</comment>
<dbReference type="Proteomes" id="UP001054902">
    <property type="component" value="Unassembled WGS sequence"/>
</dbReference>
<feature type="transmembrane region" description="Helical" evidence="1">
    <location>
        <begin position="142"/>
        <end position="165"/>
    </location>
</feature>
<name>A0AAD3CEF4_9STRA</name>
<evidence type="ECO:0000313" key="3">
    <source>
        <dbReference type="Proteomes" id="UP001054902"/>
    </source>
</evidence>
<organism evidence="2 3">
    <name type="scientific">Chaetoceros tenuissimus</name>
    <dbReference type="NCBI Taxonomy" id="426638"/>
    <lineage>
        <taxon>Eukaryota</taxon>
        <taxon>Sar</taxon>
        <taxon>Stramenopiles</taxon>
        <taxon>Ochrophyta</taxon>
        <taxon>Bacillariophyta</taxon>
        <taxon>Coscinodiscophyceae</taxon>
        <taxon>Chaetocerotophycidae</taxon>
        <taxon>Chaetocerotales</taxon>
        <taxon>Chaetocerotaceae</taxon>
        <taxon>Chaetoceros</taxon>
    </lineage>
</organism>
<evidence type="ECO:0000313" key="2">
    <source>
        <dbReference type="EMBL" id="GFH44607.1"/>
    </source>
</evidence>
<keyword evidence="1" id="KW-0812">Transmembrane</keyword>
<keyword evidence="1" id="KW-0472">Membrane</keyword>
<protein>
    <submittedName>
        <fullName evidence="2">Uncharacterized protein</fullName>
    </submittedName>
</protein>
<sequence>MNKADKKEEEESFKILLKRDKASSIERDLWLISDAGKHHENSKAMLIEANELETSQELHSLFPKGYVKTNITDLTQLRNVLNQVIPNTNKKEATTEEMNRFEVFRSVITHEDELLNHRVSWIILAQSFLMAAYITATDASNASRFITATVGLLTVIVTLPAIIAAGSNVDVQQQVYFRQIQSDERCIQLHGHTRDLRIKASPREERARLENGHILPNMAFRGRSAIRILYTAIFLAGVQILGWAFLLAAVIHEWE</sequence>
<keyword evidence="1" id="KW-1133">Transmembrane helix</keyword>
<dbReference type="AlphaFoldDB" id="A0AAD3CEF4"/>
<gene>
    <name evidence="2" type="ORF">CTEN210_01081</name>
</gene>
<feature type="transmembrane region" description="Helical" evidence="1">
    <location>
        <begin position="119"/>
        <end position="136"/>
    </location>
</feature>